<gene>
    <name evidence="9" type="primary">Aste57867_13681</name>
    <name evidence="8" type="ORF">As57867_013631</name>
    <name evidence="9" type="ORF">ASTE57867_13681</name>
</gene>
<reference evidence="9 10" key="1">
    <citation type="submission" date="2019-03" db="EMBL/GenBank/DDBJ databases">
        <authorList>
            <person name="Gaulin E."/>
            <person name="Dumas B."/>
        </authorList>
    </citation>
    <scope>NUCLEOTIDE SEQUENCE [LARGE SCALE GENOMIC DNA]</scope>
    <source>
        <strain evidence="9">CBS 568.67</strain>
    </source>
</reference>
<dbReference type="AlphaFoldDB" id="A0A485KYP4"/>
<dbReference type="EMBL" id="CAADRA010005496">
    <property type="protein sequence ID" value="VFT90514.1"/>
    <property type="molecule type" value="Genomic_DNA"/>
</dbReference>
<dbReference type="Gene3D" id="3.40.50.300">
    <property type="entry name" value="P-loop containing nucleotide triphosphate hydrolases"/>
    <property type="match status" value="1"/>
</dbReference>
<organism evidence="9 10">
    <name type="scientific">Aphanomyces stellatus</name>
    <dbReference type="NCBI Taxonomy" id="120398"/>
    <lineage>
        <taxon>Eukaryota</taxon>
        <taxon>Sar</taxon>
        <taxon>Stramenopiles</taxon>
        <taxon>Oomycota</taxon>
        <taxon>Saprolegniomycetes</taxon>
        <taxon>Saprolegniales</taxon>
        <taxon>Verrucalvaceae</taxon>
        <taxon>Aphanomyces</taxon>
    </lineage>
</organism>
<evidence type="ECO:0000259" key="7">
    <source>
        <dbReference type="PROSITE" id="PS51722"/>
    </source>
</evidence>
<dbReference type="SUPFAM" id="SSF50447">
    <property type="entry name" value="Translation proteins"/>
    <property type="match status" value="1"/>
</dbReference>
<dbReference type="Pfam" id="PF03143">
    <property type="entry name" value="GTP_EFTU_D3"/>
    <property type="match status" value="1"/>
</dbReference>
<dbReference type="FunFam" id="3.40.50.300:FF:000091">
    <property type="entry name" value="Probable GTP-binding protein 1"/>
    <property type="match status" value="1"/>
</dbReference>
<dbReference type="CDD" id="cd03708">
    <property type="entry name" value="GTPBP_III"/>
    <property type="match status" value="1"/>
</dbReference>
<dbReference type="SUPFAM" id="SSF52540">
    <property type="entry name" value="P-loop containing nucleoside triphosphate hydrolases"/>
    <property type="match status" value="1"/>
</dbReference>
<feature type="domain" description="Tr-type G" evidence="7">
    <location>
        <begin position="23"/>
        <end position="255"/>
    </location>
</feature>
<evidence type="ECO:0000313" key="8">
    <source>
        <dbReference type="EMBL" id="KAF0695511.1"/>
    </source>
</evidence>
<dbReference type="EMBL" id="VJMH01005475">
    <property type="protein sequence ID" value="KAF0695511.1"/>
    <property type="molecule type" value="Genomic_DNA"/>
</dbReference>
<name>A0A485KYP4_9STRA</name>
<dbReference type="InterPro" id="IPR009000">
    <property type="entry name" value="Transl_B-barrel_sf"/>
</dbReference>
<reference evidence="8" key="2">
    <citation type="submission" date="2019-06" db="EMBL/GenBank/DDBJ databases">
        <title>Genomics analysis of Aphanomyces spp. identifies a new class of oomycete effector associated with host adaptation.</title>
        <authorList>
            <person name="Gaulin E."/>
        </authorList>
    </citation>
    <scope>NUCLEOTIDE SEQUENCE</scope>
    <source>
        <strain evidence="8">CBS 578.67</strain>
    </source>
</reference>
<dbReference type="InterPro" id="IPR027417">
    <property type="entry name" value="P-loop_NTPase"/>
</dbReference>
<dbReference type="GO" id="GO:0003746">
    <property type="term" value="F:translation elongation factor activity"/>
    <property type="evidence" value="ECO:0007669"/>
    <property type="project" value="UniProtKB-KW"/>
</dbReference>
<evidence type="ECO:0000256" key="4">
    <source>
        <dbReference type="ARBA" id="ARBA00022768"/>
    </source>
</evidence>
<dbReference type="PANTHER" id="PTHR43721">
    <property type="entry name" value="ELONGATION FACTOR TU-RELATED"/>
    <property type="match status" value="1"/>
</dbReference>
<dbReference type="SUPFAM" id="SSF50465">
    <property type="entry name" value="EF-Tu/eEF-1alpha/eIF2-gamma C-terminal domain"/>
    <property type="match status" value="1"/>
</dbReference>
<evidence type="ECO:0000313" key="10">
    <source>
        <dbReference type="Proteomes" id="UP000332933"/>
    </source>
</evidence>
<dbReference type="PANTHER" id="PTHR43721:SF9">
    <property type="entry name" value="GTP-BINDING PROTEIN 1"/>
    <property type="match status" value="1"/>
</dbReference>
<dbReference type="Pfam" id="PF03144">
    <property type="entry name" value="GTP_EFTU_D2"/>
    <property type="match status" value="1"/>
</dbReference>
<dbReference type="InterPro" id="IPR000795">
    <property type="entry name" value="T_Tr_GTP-bd_dom"/>
</dbReference>
<evidence type="ECO:0000256" key="6">
    <source>
        <dbReference type="ARBA" id="ARBA00023134"/>
    </source>
</evidence>
<dbReference type="InterPro" id="IPR004161">
    <property type="entry name" value="EFTu-like_2"/>
</dbReference>
<dbReference type="GO" id="GO:0003924">
    <property type="term" value="F:GTPase activity"/>
    <property type="evidence" value="ECO:0007669"/>
    <property type="project" value="InterPro"/>
</dbReference>
<dbReference type="InterPro" id="IPR004160">
    <property type="entry name" value="Transl_elong_EFTu/EF1A_C"/>
</dbReference>
<proteinExistence type="inferred from homology"/>
<dbReference type="InterPro" id="IPR050055">
    <property type="entry name" value="EF-Tu_GTPase"/>
</dbReference>
<dbReference type="Proteomes" id="UP000332933">
    <property type="component" value="Unassembled WGS sequence"/>
</dbReference>
<protein>
    <recommendedName>
        <fullName evidence="2">Elongation factor Tu, chloroplastic</fullName>
    </recommendedName>
</protein>
<dbReference type="GO" id="GO:0005525">
    <property type="term" value="F:GTP binding"/>
    <property type="evidence" value="ECO:0007669"/>
    <property type="project" value="UniProtKB-KW"/>
</dbReference>
<dbReference type="InterPro" id="IPR009001">
    <property type="entry name" value="Transl_elong_EF1A/Init_IF2_C"/>
</dbReference>
<evidence type="ECO:0000256" key="1">
    <source>
        <dbReference type="ARBA" id="ARBA00007249"/>
    </source>
</evidence>
<dbReference type="Gene3D" id="2.40.30.10">
    <property type="entry name" value="Translation factors"/>
    <property type="match status" value="2"/>
</dbReference>
<dbReference type="Pfam" id="PF00009">
    <property type="entry name" value="GTP_EFTU"/>
    <property type="match status" value="1"/>
</dbReference>
<keyword evidence="4" id="KW-0251">Elongation factor</keyword>
<dbReference type="OrthoDB" id="1727108at2759"/>
<keyword evidence="6" id="KW-0342">GTP-binding</keyword>
<sequence length="484" mass="52798">MTTTTTPALIPPPQATELDNNGVRTLRIAFVGNVDSGKSSLIGTLIRGELDDGRGLSRQAIFRHKHEIDTGRTSSIATAYMGFDANGAQIVAKRSGKTLPWSELAKYSHKKIQLIDLAGHERYLKTTVYGLTGMQPDVVVVVVGANMGVKKMTLEHLGITMSLEIPVVIALTKIDIAPKSVARETLQNIRKNLRQYGKMGMLVKTLDEAVNAAKGLPSNRLTPILPLSNVTGDGLANLRHLFHCVDPEALARTALSFTNQDDDNNQGNQNDETLTLEMPIDDTYQVPGAGFVIAGTIVQGNIKTNDVVKLGPDHNGHFHKVVVRSIESMYVPLKEVCAGQTTALGIRSVNKKQVLNRANFRKGMVLVNANSDTTGFVSRRFEAKVIILHHQTTITVGYQPMVNCRTIRQTAAITAILGTEESEDERTIRTGDRAVIQFCFLHFPEFLKIGMRFVFRDGQAKGIGQVVRVLPEDASLAGNQLSAA</sequence>
<evidence type="ECO:0000256" key="5">
    <source>
        <dbReference type="ARBA" id="ARBA00022917"/>
    </source>
</evidence>
<keyword evidence="3" id="KW-0547">Nucleotide-binding</keyword>
<evidence type="ECO:0000256" key="2">
    <source>
        <dbReference type="ARBA" id="ARBA00021392"/>
    </source>
</evidence>
<comment type="similarity">
    <text evidence="1">Belongs to the TRAFAC class translation factor GTPase superfamily. Classic translation factor GTPase family. EF-Tu/EF-1A subfamily.</text>
</comment>
<evidence type="ECO:0000313" key="9">
    <source>
        <dbReference type="EMBL" id="VFT90514.1"/>
    </source>
</evidence>
<accession>A0A485KYP4</accession>
<evidence type="ECO:0000256" key="3">
    <source>
        <dbReference type="ARBA" id="ARBA00022741"/>
    </source>
</evidence>
<keyword evidence="10" id="KW-1185">Reference proteome</keyword>
<dbReference type="PROSITE" id="PS51722">
    <property type="entry name" value="G_TR_2"/>
    <property type="match status" value="1"/>
</dbReference>
<keyword evidence="5" id="KW-0648">Protein biosynthesis</keyword>